<dbReference type="InterPro" id="IPR001296">
    <property type="entry name" value="Glyco_trans_1"/>
</dbReference>
<protein>
    <submittedName>
        <fullName evidence="3">Glycosyl transferase family protein</fullName>
    </submittedName>
    <submittedName>
        <fullName evidence="4">Glycosyltransferase family 4 protein</fullName>
    </submittedName>
</protein>
<dbReference type="Proteomes" id="UP000095541">
    <property type="component" value="Unassembled WGS sequence"/>
</dbReference>
<dbReference type="Pfam" id="PF00534">
    <property type="entry name" value="Glycos_transf_1"/>
    <property type="match status" value="1"/>
</dbReference>
<feature type="domain" description="Glycosyltransferase subfamily 4-like N-terminal" evidence="2">
    <location>
        <begin position="13"/>
        <end position="170"/>
    </location>
</feature>
<organism evidence="3 5">
    <name type="scientific">Bacteroides thetaiotaomicron</name>
    <dbReference type="NCBI Taxonomy" id="818"/>
    <lineage>
        <taxon>Bacteria</taxon>
        <taxon>Pseudomonadati</taxon>
        <taxon>Bacteroidota</taxon>
        <taxon>Bacteroidia</taxon>
        <taxon>Bacteroidales</taxon>
        <taxon>Bacteroidaceae</taxon>
        <taxon>Bacteroides</taxon>
    </lineage>
</organism>
<proteinExistence type="predicted"/>
<dbReference type="EMBL" id="CZBI01000002">
    <property type="protein sequence ID" value="CUP86298.1"/>
    <property type="molecule type" value="Genomic_DNA"/>
</dbReference>
<dbReference type="CDD" id="cd03801">
    <property type="entry name" value="GT4_PimA-like"/>
    <property type="match status" value="1"/>
</dbReference>
<name>A0A174RSK8_BACT4</name>
<dbReference type="SUPFAM" id="SSF53756">
    <property type="entry name" value="UDP-Glycosyltransferase/glycogen phosphorylase"/>
    <property type="match status" value="1"/>
</dbReference>
<reference evidence="3 5" key="1">
    <citation type="submission" date="2015-09" db="EMBL/GenBank/DDBJ databases">
        <authorList>
            <consortium name="Pathogen Informatics"/>
        </authorList>
    </citation>
    <scope>NUCLEOTIDE SEQUENCE [LARGE SCALE GENOMIC DNA]</scope>
    <source>
        <strain evidence="3 5">2789STDY5834945</strain>
    </source>
</reference>
<gene>
    <name evidence="3" type="ORF">ERS852557_01955</name>
    <name evidence="4" type="ORF">K0H07_13420</name>
</gene>
<dbReference type="AlphaFoldDB" id="A0A174RSK8"/>
<evidence type="ECO:0000313" key="4">
    <source>
        <dbReference type="EMBL" id="MCE9238143.1"/>
    </source>
</evidence>
<dbReference type="Pfam" id="PF13439">
    <property type="entry name" value="Glyco_transf_4"/>
    <property type="match status" value="1"/>
</dbReference>
<dbReference type="Gene3D" id="3.40.50.2000">
    <property type="entry name" value="Glycogen Phosphorylase B"/>
    <property type="match status" value="2"/>
</dbReference>
<reference evidence="4" key="2">
    <citation type="submission" date="2021-07" db="EMBL/GenBank/DDBJ databases">
        <title>Comparative genomics of Bacteroides fragilis group isolates reveals species-dependent resistance mechanisms and validates clinical tools for resistance prediction.</title>
        <authorList>
            <person name="Wallace M.J."/>
            <person name="Jean S."/>
            <person name="Wallace M.A."/>
            <person name="Carey-Ann B.D."/>
            <person name="Dantas G."/>
        </authorList>
    </citation>
    <scope>NUCLEOTIDE SEQUENCE</scope>
    <source>
        <strain evidence="4">BJH_160</strain>
    </source>
</reference>
<dbReference type="PANTHER" id="PTHR46401:SF8">
    <property type="entry name" value="BLL6006 PROTEIN"/>
    <property type="match status" value="1"/>
</dbReference>
<dbReference type="Proteomes" id="UP001200544">
    <property type="component" value="Unassembled WGS sequence"/>
</dbReference>
<sequence length="365" mass="41180">MRTVFIGAHEEPNGVNSYTYNLALELKKRGFESFVMSFGACNKVTDYKGVIIRQYKTHGGTMSSIPVLYFKSLPYLIKHRKEIGMVMYQTARFSVIPSLIVRMFGMKSGSIIHSLAEDSPKHGVMMKKILKVSMKLALIFTRNVITVSHTKSKEVYDRYRKKCKVLPCGVYLPEARGLNTDIFEKNGIKFGKFFLSIGRIDPVKNLEVLIDAFKKHNHGDCQLVIGGDVNNVYGRSIVERAGECKDIVFPGIVYGDDKAALLKNCMAYCLVSSSEGLPIALLEGMSYGKIPVVTRIPSIQEVLEKYKIGLWSDVKDVNEVIANMMAVEEKIDTLKVQGTIARQIVEENYTWPQICDQYLELVKEF</sequence>
<accession>A0A174RSK8</accession>
<evidence type="ECO:0000259" key="1">
    <source>
        <dbReference type="Pfam" id="PF00534"/>
    </source>
</evidence>
<dbReference type="RefSeq" id="WP_055218266.1">
    <property type="nucleotide sequence ID" value="NZ_CAXSMB010000008.1"/>
</dbReference>
<evidence type="ECO:0000313" key="3">
    <source>
        <dbReference type="EMBL" id="CUP86298.1"/>
    </source>
</evidence>
<dbReference type="EMBL" id="JAHYQA010000006">
    <property type="protein sequence ID" value="MCE9238143.1"/>
    <property type="molecule type" value="Genomic_DNA"/>
</dbReference>
<evidence type="ECO:0000259" key="2">
    <source>
        <dbReference type="Pfam" id="PF13439"/>
    </source>
</evidence>
<dbReference type="GO" id="GO:0016757">
    <property type="term" value="F:glycosyltransferase activity"/>
    <property type="evidence" value="ECO:0007669"/>
    <property type="project" value="InterPro"/>
</dbReference>
<dbReference type="InterPro" id="IPR028098">
    <property type="entry name" value="Glyco_trans_4-like_N"/>
</dbReference>
<evidence type="ECO:0000313" key="5">
    <source>
        <dbReference type="Proteomes" id="UP000095541"/>
    </source>
</evidence>
<keyword evidence="3" id="KW-0808">Transferase</keyword>
<feature type="domain" description="Glycosyl transferase family 1" evidence="1">
    <location>
        <begin position="181"/>
        <end position="333"/>
    </location>
</feature>
<dbReference type="PANTHER" id="PTHR46401">
    <property type="entry name" value="GLYCOSYLTRANSFERASE WBBK-RELATED"/>
    <property type="match status" value="1"/>
</dbReference>